<evidence type="ECO:0000313" key="3">
    <source>
        <dbReference type="Proteomes" id="UP000242519"/>
    </source>
</evidence>
<feature type="compositionally biased region" description="Polar residues" evidence="1">
    <location>
        <begin position="211"/>
        <end position="223"/>
    </location>
</feature>
<evidence type="ECO:0000313" key="2">
    <source>
        <dbReference type="EMBL" id="OWP05246.1"/>
    </source>
</evidence>
<accession>A0A218ZDL2</accession>
<name>A0A218ZDL2_9HELO</name>
<reference evidence="2 3" key="1">
    <citation type="submission" date="2017-04" db="EMBL/GenBank/DDBJ databases">
        <title>Draft genome sequence of Marssonina coronaria NL1: causal agent of apple blotch.</title>
        <authorList>
            <person name="Cheng Q."/>
        </authorList>
    </citation>
    <scope>NUCLEOTIDE SEQUENCE [LARGE SCALE GENOMIC DNA]</scope>
    <source>
        <strain evidence="2 3">NL1</strain>
    </source>
</reference>
<keyword evidence="3" id="KW-1185">Reference proteome</keyword>
<dbReference type="Proteomes" id="UP000242519">
    <property type="component" value="Unassembled WGS sequence"/>
</dbReference>
<organism evidence="2 3">
    <name type="scientific">Diplocarpon coronariae</name>
    <dbReference type="NCBI Taxonomy" id="2795749"/>
    <lineage>
        <taxon>Eukaryota</taxon>
        <taxon>Fungi</taxon>
        <taxon>Dikarya</taxon>
        <taxon>Ascomycota</taxon>
        <taxon>Pezizomycotina</taxon>
        <taxon>Leotiomycetes</taxon>
        <taxon>Helotiales</taxon>
        <taxon>Drepanopezizaceae</taxon>
        <taxon>Diplocarpon</taxon>
    </lineage>
</organism>
<feature type="compositionally biased region" description="Pro residues" evidence="1">
    <location>
        <begin position="134"/>
        <end position="144"/>
    </location>
</feature>
<proteinExistence type="predicted"/>
<feature type="compositionally biased region" description="Low complexity" evidence="1">
    <location>
        <begin position="165"/>
        <end position="175"/>
    </location>
</feature>
<feature type="region of interest" description="Disordered" evidence="1">
    <location>
        <begin position="128"/>
        <end position="302"/>
    </location>
</feature>
<feature type="compositionally biased region" description="Basic and acidic residues" evidence="1">
    <location>
        <begin position="243"/>
        <end position="255"/>
    </location>
</feature>
<gene>
    <name evidence="2" type="ORF">B2J93_7988</name>
</gene>
<evidence type="ECO:0000256" key="1">
    <source>
        <dbReference type="SAM" id="MobiDB-lite"/>
    </source>
</evidence>
<dbReference type="EMBL" id="MZNU01000076">
    <property type="protein sequence ID" value="OWP05246.1"/>
    <property type="molecule type" value="Genomic_DNA"/>
</dbReference>
<comment type="caution">
    <text evidence="2">The sequence shown here is derived from an EMBL/GenBank/DDBJ whole genome shotgun (WGS) entry which is preliminary data.</text>
</comment>
<dbReference type="InParanoid" id="A0A218ZDL2"/>
<dbReference type="AlphaFoldDB" id="A0A218ZDL2"/>
<sequence>MRGLGMFSIASMRLSSRLDEEPASPRSMVVCVRDPRAGTHRPGHLLVDAGAQLRPFSNYWQVIPATATWLPGRERAVPQKEVQRRNLVRRAWELKPHGELWVGCQAPAGSVPRRLFKRAAVARCQQRRFTTPHHPSPPSPPPLSSPDLRAHRPGFAPELREQPDAAVRAAVARPVPARREPGHEHVRRGASPSANLLPAEGAEHRPADTVGPSTSGSRAQTCLSGRKPRPAAPRRCPPAPAKDPSRIRDDLHSHDPGSAACAGSRTRIDRASAAGRRTMPFDSHEQPAIPSTCLGARVQVGP</sequence>
<protein>
    <submittedName>
        <fullName evidence="2">Uncharacterized protein</fullName>
    </submittedName>
</protein>